<dbReference type="InterPro" id="IPR047176">
    <property type="entry name" value="FRMD4A/B"/>
</dbReference>
<feature type="region of interest" description="Disordered" evidence="5">
    <location>
        <begin position="798"/>
        <end position="817"/>
    </location>
</feature>
<dbReference type="AlphaFoldDB" id="A0AAV8XCZ8"/>
<feature type="region of interest" description="Disordered" evidence="5">
    <location>
        <begin position="735"/>
        <end position="776"/>
    </location>
</feature>
<evidence type="ECO:0000256" key="4">
    <source>
        <dbReference type="SAM" id="Coils"/>
    </source>
</evidence>
<evidence type="ECO:0000256" key="1">
    <source>
        <dbReference type="ARBA" id="ARBA00004496"/>
    </source>
</evidence>
<dbReference type="GO" id="GO:0005737">
    <property type="term" value="C:cytoplasm"/>
    <property type="evidence" value="ECO:0007669"/>
    <property type="project" value="UniProtKB-SubCell"/>
</dbReference>
<feature type="compositionally biased region" description="Polar residues" evidence="5">
    <location>
        <begin position="748"/>
        <end position="776"/>
    </location>
</feature>
<dbReference type="PANTHER" id="PTHR46079:SF2">
    <property type="entry name" value="FERM DOMAIN-CONTAINING PROTEIN"/>
    <property type="match status" value="1"/>
</dbReference>
<sequence>MEDGVSVEDNKSIKMGATGNINATRITALQERKKHIEETLAKRNQELRQLCIQEAELTGITPPEMPLEPGETLPLIRRRVKTAFELPENLVENANKDTLITNLELQIQLHANLAEAALGLANEQNMSKTVKRQHRAEYQKHKSQCIALQEKLALLKERAASEQHKQKKKPRVPEQVDDNISVCTNLNEPFVKSDMCHSMRSMKHSLPVPNESCVDQRYSQVTSRLPYRNSDIAYDNEPTRQEEILNSGFYRLSLNGYSKYMERRENINNTHPSVNYSTHSSSFPYNLPHNSIQQLNLSQQHSPHYQQGSTLMSQHSPHLSQHSPHLSQHSPHSSQHNSHASQHSPRTSQHSPRMPQHSPRMSQHSPHMSQQHSPQLPQHSPQLAHQRSLQSVYSYPSHTEFSKFTMGNNHFSNTHLHRQSNSSSYPQKSQYFSSHTIHGQSNYRQYQNEGAYRNPHQIQPHQQYEQMGVIMTSGLGGCWKKTENGELVWCNSNTIDANWQRDKRRKNKRVHKRVSPSVDPKSATIASVPNYPNQVRNASVKSSQIINRRTQDNGQLVRTQSLGSVGAQTVDSVYPSDDNSSCESDTRSINDMNQILRKHKEKEWLETSLDGPVSPSQNSVTSPQTVIPSVLAPEEKYVVHSPPPLTPKSPLEIPAESNPCPRLPETNLELFNNNILKNCTIVQAGHCKPYHEETKPFEMSDFYKYSTKFKKSPIKAESKDPANTSYNTGNIQRNLNETFEDGPKSPYQPVSSKCQPYNNSTSNINVTAGSTENSGSLNTSLDLSHLAVSEHFSAEMNAWYKDQQKNNNNNTGTSSKK</sequence>
<feature type="domain" description="Cytohesin Ubiquitin Protein Inducing" evidence="6">
    <location>
        <begin position="23"/>
        <end position="129"/>
    </location>
</feature>
<protein>
    <recommendedName>
        <fullName evidence="6">Cytohesin Ubiquitin Protein Inducing domain-containing protein</fullName>
    </recommendedName>
</protein>
<evidence type="ECO:0000313" key="8">
    <source>
        <dbReference type="Proteomes" id="UP001162156"/>
    </source>
</evidence>
<reference evidence="7" key="1">
    <citation type="journal article" date="2023" name="Insect Mol. Biol.">
        <title>Genome sequencing provides insights into the evolution of gene families encoding plant cell wall-degrading enzymes in longhorned beetles.</title>
        <authorList>
            <person name="Shin N.R."/>
            <person name="Okamura Y."/>
            <person name="Kirsch R."/>
            <person name="Pauchet Y."/>
        </authorList>
    </citation>
    <scope>NUCLEOTIDE SEQUENCE</scope>
    <source>
        <strain evidence="7">RBIC_L_NR</strain>
    </source>
</reference>
<feature type="coiled-coil region" evidence="4">
    <location>
        <begin position="131"/>
        <end position="165"/>
    </location>
</feature>
<feature type="region of interest" description="Disordered" evidence="5">
    <location>
        <begin position="502"/>
        <end position="524"/>
    </location>
</feature>
<keyword evidence="8" id="KW-1185">Reference proteome</keyword>
<dbReference type="InterPro" id="IPR021774">
    <property type="entry name" value="CUPID"/>
</dbReference>
<evidence type="ECO:0000256" key="3">
    <source>
        <dbReference type="ARBA" id="ARBA00023054"/>
    </source>
</evidence>
<organism evidence="7 8">
    <name type="scientific">Rhamnusium bicolor</name>
    <dbReference type="NCBI Taxonomy" id="1586634"/>
    <lineage>
        <taxon>Eukaryota</taxon>
        <taxon>Metazoa</taxon>
        <taxon>Ecdysozoa</taxon>
        <taxon>Arthropoda</taxon>
        <taxon>Hexapoda</taxon>
        <taxon>Insecta</taxon>
        <taxon>Pterygota</taxon>
        <taxon>Neoptera</taxon>
        <taxon>Endopterygota</taxon>
        <taxon>Coleoptera</taxon>
        <taxon>Polyphaga</taxon>
        <taxon>Cucujiformia</taxon>
        <taxon>Chrysomeloidea</taxon>
        <taxon>Cerambycidae</taxon>
        <taxon>Lepturinae</taxon>
        <taxon>Rhagiini</taxon>
        <taxon>Rhamnusium</taxon>
    </lineage>
</organism>
<dbReference type="PANTHER" id="PTHR46079">
    <property type="entry name" value="FERM DOMAIN-CONTAINING PROTEIN 4"/>
    <property type="match status" value="1"/>
</dbReference>
<feature type="compositionally biased region" description="Basic residues" evidence="5">
    <location>
        <begin position="502"/>
        <end position="514"/>
    </location>
</feature>
<name>A0AAV8XCZ8_9CUCU</name>
<keyword evidence="3 4" id="KW-0175">Coiled coil</keyword>
<evidence type="ECO:0000256" key="2">
    <source>
        <dbReference type="ARBA" id="ARBA00022490"/>
    </source>
</evidence>
<feature type="region of interest" description="Disordered" evidence="5">
    <location>
        <begin position="297"/>
        <end position="390"/>
    </location>
</feature>
<feature type="region of interest" description="Disordered" evidence="5">
    <location>
        <begin position="412"/>
        <end position="433"/>
    </location>
</feature>
<keyword evidence="2" id="KW-0963">Cytoplasm</keyword>
<feature type="compositionally biased region" description="Polar residues" evidence="5">
    <location>
        <begin position="297"/>
        <end position="312"/>
    </location>
</feature>
<dbReference type="GO" id="GO:0090162">
    <property type="term" value="P:establishment of epithelial cell polarity"/>
    <property type="evidence" value="ECO:0007669"/>
    <property type="project" value="InterPro"/>
</dbReference>
<dbReference type="Proteomes" id="UP001162156">
    <property type="component" value="Unassembled WGS sequence"/>
</dbReference>
<feature type="region of interest" description="Disordered" evidence="5">
    <location>
        <begin position="270"/>
        <end position="289"/>
    </location>
</feature>
<evidence type="ECO:0000313" key="7">
    <source>
        <dbReference type="EMBL" id="KAJ8936500.1"/>
    </source>
</evidence>
<dbReference type="EMBL" id="JANEYF010003410">
    <property type="protein sequence ID" value="KAJ8936500.1"/>
    <property type="molecule type" value="Genomic_DNA"/>
</dbReference>
<proteinExistence type="predicted"/>
<accession>A0AAV8XCZ8</accession>
<evidence type="ECO:0000259" key="6">
    <source>
        <dbReference type="Pfam" id="PF11819"/>
    </source>
</evidence>
<feature type="compositionally biased region" description="Low complexity" evidence="5">
    <location>
        <begin position="361"/>
        <end position="386"/>
    </location>
</feature>
<comment type="subcellular location">
    <subcellularLocation>
        <location evidence="1">Cytoplasm</location>
    </subcellularLocation>
</comment>
<feature type="compositionally biased region" description="Low complexity" evidence="5">
    <location>
        <begin position="313"/>
        <end position="345"/>
    </location>
</feature>
<dbReference type="Pfam" id="PF11819">
    <property type="entry name" value="CUPID"/>
    <property type="match status" value="1"/>
</dbReference>
<evidence type="ECO:0000256" key="5">
    <source>
        <dbReference type="SAM" id="MobiDB-lite"/>
    </source>
</evidence>
<gene>
    <name evidence="7" type="ORF">NQ314_012364</name>
</gene>
<comment type="caution">
    <text evidence="7">The sequence shown here is derived from an EMBL/GenBank/DDBJ whole genome shotgun (WGS) entry which is preliminary data.</text>
</comment>